<name>A0A951Q4T6_9NOST</name>
<proteinExistence type="predicted"/>
<organism evidence="1 2">
    <name type="scientific">Mojavia pulchra JT2-VF2</name>
    <dbReference type="NCBI Taxonomy" id="287848"/>
    <lineage>
        <taxon>Bacteria</taxon>
        <taxon>Bacillati</taxon>
        <taxon>Cyanobacteriota</taxon>
        <taxon>Cyanophyceae</taxon>
        <taxon>Nostocales</taxon>
        <taxon>Nostocaceae</taxon>
    </lineage>
</organism>
<sequence>MPSSLLECRHNPFSRRRGRSLCGLINLRLNALQSALSPSCRHNPLPSRESDE</sequence>
<reference evidence="1" key="1">
    <citation type="submission" date="2021-05" db="EMBL/GenBank/DDBJ databases">
        <authorList>
            <person name="Pietrasiak N."/>
            <person name="Ward R."/>
            <person name="Stajich J.E."/>
            <person name="Kurbessoian T."/>
        </authorList>
    </citation>
    <scope>NUCLEOTIDE SEQUENCE</scope>
    <source>
        <strain evidence="1">JT2-VF2</strain>
    </source>
</reference>
<evidence type="ECO:0000313" key="1">
    <source>
        <dbReference type="EMBL" id="MBW4565829.1"/>
    </source>
</evidence>
<dbReference type="AlphaFoldDB" id="A0A951Q4T6"/>
<evidence type="ECO:0000313" key="2">
    <source>
        <dbReference type="Proteomes" id="UP000715781"/>
    </source>
</evidence>
<dbReference type="EMBL" id="JAHHHN010000049">
    <property type="protein sequence ID" value="MBW4565829.1"/>
    <property type="molecule type" value="Genomic_DNA"/>
</dbReference>
<protein>
    <submittedName>
        <fullName evidence="1">Uncharacterized protein</fullName>
    </submittedName>
</protein>
<gene>
    <name evidence="1" type="ORF">KME32_33055</name>
</gene>
<dbReference type="Proteomes" id="UP000715781">
    <property type="component" value="Unassembled WGS sequence"/>
</dbReference>
<accession>A0A951Q4T6</accession>
<reference evidence="1" key="2">
    <citation type="journal article" date="2022" name="Microbiol. Resour. Announc.">
        <title>Metagenome Sequencing to Explore Phylogenomics of Terrestrial Cyanobacteria.</title>
        <authorList>
            <person name="Ward R.D."/>
            <person name="Stajich J.E."/>
            <person name="Johansen J.R."/>
            <person name="Huntemann M."/>
            <person name="Clum A."/>
            <person name="Foster B."/>
            <person name="Foster B."/>
            <person name="Roux S."/>
            <person name="Palaniappan K."/>
            <person name="Varghese N."/>
            <person name="Mukherjee S."/>
            <person name="Reddy T.B.K."/>
            <person name="Daum C."/>
            <person name="Copeland A."/>
            <person name="Chen I.A."/>
            <person name="Ivanova N.N."/>
            <person name="Kyrpides N.C."/>
            <person name="Shapiro N."/>
            <person name="Eloe-Fadrosh E.A."/>
            <person name="Pietrasiak N."/>
        </authorList>
    </citation>
    <scope>NUCLEOTIDE SEQUENCE</scope>
    <source>
        <strain evidence="1">JT2-VF2</strain>
    </source>
</reference>
<comment type="caution">
    <text evidence="1">The sequence shown here is derived from an EMBL/GenBank/DDBJ whole genome shotgun (WGS) entry which is preliminary data.</text>
</comment>